<proteinExistence type="predicted"/>
<keyword evidence="3" id="KW-1185">Reference proteome</keyword>
<dbReference type="GO" id="GO:0005886">
    <property type="term" value="C:plasma membrane"/>
    <property type="evidence" value="ECO:0007669"/>
    <property type="project" value="TreeGrafter"/>
</dbReference>
<dbReference type="Proteomes" id="UP000563426">
    <property type="component" value="Unassembled WGS sequence"/>
</dbReference>
<dbReference type="AlphaFoldDB" id="A0A3A8HUQ3"/>
<keyword evidence="1" id="KW-0812">Transmembrane</keyword>
<dbReference type="PANTHER" id="PTHR38598:SF1">
    <property type="entry name" value="INNER MEMBRANE PROTEIN YJCH"/>
    <property type="match status" value="1"/>
</dbReference>
<protein>
    <submittedName>
        <fullName evidence="2">DUF485 domain-containing protein</fullName>
    </submittedName>
</protein>
<feature type="transmembrane region" description="Helical" evidence="1">
    <location>
        <begin position="53"/>
        <end position="78"/>
    </location>
</feature>
<sequence>MYGNSKDDLLKALAARRWRVAGALTVAMLVAYLGFILLVAFNRPLMGHQFVPGLSVGIVLGALTILLAWVLTGVYMLWANRKYDRALDELRR</sequence>
<dbReference type="OrthoDB" id="9799991at2"/>
<evidence type="ECO:0000256" key="1">
    <source>
        <dbReference type="SAM" id="Phobius"/>
    </source>
</evidence>
<reference evidence="2 3" key="1">
    <citation type="submission" date="2020-05" db="EMBL/GenBank/DDBJ databases">
        <authorList>
            <person name="Whitworth D."/>
        </authorList>
    </citation>
    <scope>NUCLEOTIDE SEQUENCE [LARGE SCALE GENOMIC DNA]</scope>
    <source>
        <strain evidence="2 3">AB043B</strain>
    </source>
</reference>
<dbReference type="InterPro" id="IPR007436">
    <property type="entry name" value="DUF485"/>
</dbReference>
<dbReference type="RefSeq" id="WP_120527272.1">
    <property type="nucleotide sequence ID" value="NZ_CP102577.1"/>
</dbReference>
<keyword evidence="1" id="KW-1133">Transmembrane helix</keyword>
<dbReference type="Pfam" id="PF04341">
    <property type="entry name" value="DUF485"/>
    <property type="match status" value="1"/>
</dbReference>
<dbReference type="PANTHER" id="PTHR38598">
    <property type="entry name" value="INNER MEMBRANE PROTEIN YJCH"/>
    <property type="match status" value="1"/>
</dbReference>
<gene>
    <name evidence="2" type="ORF">HMI49_25940</name>
</gene>
<comment type="caution">
    <text evidence="2">The sequence shown here is derived from an EMBL/GenBank/DDBJ whole genome shotgun (WGS) entry which is preliminary data.</text>
</comment>
<feature type="transmembrane region" description="Helical" evidence="1">
    <location>
        <begin position="20"/>
        <end position="41"/>
    </location>
</feature>
<dbReference type="EMBL" id="JABFJV010000175">
    <property type="protein sequence ID" value="NOK36654.1"/>
    <property type="molecule type" value="Genomic_DNA"/>
</dbReference>
<evidence type="ECO:0000313" key="3">
    <source>
        <dbReference type="Proteomes" id="UP000563426"/>
    </source>
</evidence>
<organism evidence="2 3">
    <name type="scientific">Corallococcus exercitus</name>
    <dbReference type="NCBI Taxonomy" id="2316736"/>
    <lineage>
        <taxon>Bacteria</taxon>
        <taxon>Pseudomonadati</taxon>
        <taxon>Myxococcota</taxon>
        <taxon>Myxococcia</taxon>
        <taxon>Myxococcales</taxon>
        <taxon>Cystobacterineae</taxon>
        <taxon>Myxococcaceae</taxon>
        <taxon>Corallococcus</taxon>
    </lineage>
</organism>
<dbReference type="InterPro" id="IPR052959">
    <property type="entry name" value="Inner_membrane_assoc"/>
</dbReference>
<accession>A0A3A8HUQ3</accession>
<evidence type="ECO:0000313" key="2">
    <source>
        <dbReference type="EMBL" id="NOK36654.1"/>
    </source>
</evidence>
<keyword evidence="1" id="KW-0472">Membrane</keyword>
<name>A0A3A8HUQ3_9BACT</name>